<evidence type="ECO:0000313" key="2">
    <source>
        <dbReference type="EMBL" id="SFI39873.1"/>
    </source>
</evidence>
<sequence length="81" mass="9422">MKESVHIDIIPNNSGLQWNPHRTIVQRGKENEIRENYNNIVINGIPIIPGEIKIILYGSTRGTMFTKVREFNKIYTIKVKE</sequence>
<name>A0A1I3HW82_9GAMM</name>
<keyword evidence="4" id="KW-1185">Reference proteome</keyword>
<dbReference type="RefSeq" id="WP_099139521.1">
    <property type="nucleotide sequence ID" value="NZ_CAWNQB010000056.1"/>
</dbReference>
<organism evidence="2 3">
    <name type="scientific">Xenorhabdus mauleonii</name>
    <dbReference type="NCBI Taxonomy" id="351675"/>
    <lineage>
        <taxon>Bacteria</taxon>
        <taxon>Pseudomonadati</taxon>
        <taxon>Pseudomonadota</taxon>
        <taxon>Gammaproteobacteria</taxon>
        <taxon>Enterobacterales</taxon>
        <taxon>Morganellaceae</taxon>
        <taxon>Xenorhabdus</taxon>
    </lineage>
</organism>
<reference evidence="3" key="1">
    <citation type="submission" date="2016-10" db="EMBL/GenBank/DDBJ databases">
        <authorList>
            <person name="Varghese N."/>
            <person name="Submissions S."/>
        </authorList>
    </citation>
    <scope>NUCLEOTIDE SEQUENCE [LARGE SCALE GENOMIC DNA]</scope>
    <source>
        <strain evidence="3">DSM 17908</strain>
    </source>
</reference>
<gene>
    <name evidence="2" type="ORF">SAMN05421680_10189</name>
    <name evidence="1" type="ORF">Xmau_02008</name>
</gene>
<evidence type="ECO:0000313" key="3">
    <source>
        <dbReference type="Proteomes" id="UP000198919"/>
    </source>
</evidence>
<dbReference type="AlphaFoldDB" id="A0A1I3HW82"/>
<reference evidence="2" key="2">
    <citation type="submission" date="2016-10" db="EMBL/GenBank/DDBJ databases">
        <authorList>
            <person name="de Groot N.N."/>
        </authorList>
    </citation>
    <scope>NUCLEOTIDE SEQUENCE [LARGE SCALE GENOMIC DNA]</scope>
    <source>
        <strain evidence="2">DSM 17908</strain>
    </source>
</reference>
<dbReference type="Proteomes" id="UP000198919">
    <property type="component" value="Unassembled WGS sequence"/>
</dbReference>
<evidence type="ECO:0000313" key="1">
    <source>
        <dbReference type="EMBL" id="PHM40252.1"/>
    </source>
</evidence>
<evidence type="ECO:0000313" key="4">
    <source>
        <dbReference type="Proteomes" id="UP000224607"/>
    </source>
</evidence>
<dbReference type="EMBL" id="NITY01000006">
    <property type="protein sequence ID" value="PHM40252.1"/>
    <property type="molecule type" value="Genomic_DNA"/>
</dbReference>
<protein>
    <submittedName>
        <fullName evidence="2">Uncharacterized protein</fullName>
    </submittedName>
</protein>
<accession>A0A1I3HW82</accession>
<dbReference type="EMBL" id="FORG01000001">
    <property type="protein sequence ID" value="SFI39873.1"/>
    <property type="molecule type" value="Genomic_DNA"/>
</dbReference>
<reference evidence="1 4" key="3">
    <citation type="journal article" date="2017" name="Nat. Microbiol.">
        <title>Natural product diversity associated with the nematode symbionts Photorhabdus and Xenorhabdus.</title>
        <authorList>
            <person name="Tobias N.J."/>
            <person name="Wolff H."/>
            <person name="Djahanschiri B."/>
            <person name="Grundmann F."/>
            <person name="Kronenwerth M."/>
            <person name="Shi Y.M."/>
            <person name="Simonyi S."/>
            <person name="Grun P."/>
            <person name="Shapiro-Ilan D."/>
            <person name="Pidot S.J."/>
            <person name="Stinear T.P."/>
            <person name="Ebersberger I."/>
            <person name="Bode H.B."/>
        </authorList>
    </citation>
    <scope>NUCLEOTIDE SEQUENCE [LARGE SCALE GENOMIC DNA]</scope>
    <source>
        <strain evidence="1 4">DSM 17908</strain>
    </source>
</reference>
<dbReference type="Proteomes" id="UP000224607">
    <property type="component" value="Unassembled WGS sequence"/>
</dbReference>
<dbReference type="STRING" id="351675.SAMN05421680_10189"/>
<proteinExistence type="predicted"/>